<dbReference type="AlphaFoldDB" id="A0A3E2GUT5"/>
<evidence type="ECO:0000313" key="3">
    <source>
        <dbReference type="Proteomes" id="UP000258309"/>
    </source>
</evidence>
<evidence type="ECO:0000313" key="2">
    <source>
        <dbReference type="EMBL" id="RFU24850.1"/>
    </source>
</evidence>
<keyword evidence="3" id="KW-1185">Reference proteome</keyword>
<feature type="non-terminal residue" evidence="2">
    <location>
        <position position="187"/>
    </location>
</feature>
<proteinExistence type="predicted"/>
<evidence type="ECO:0000256" key="1">
    <source>
        <dbReference type="SAM" id="MobiDB-lite"/>
    </source>
</evidence>
<organism evidence="2 3">
    <name type="scientific">Scytalidium lignicola</name>
    <name type="common">Hyphomycete</name>
    <dbReference type="NCBI Taxonomy" id="5539"/>
    <lineage>
        <taxon>Eukaryota</taxon>
        <taxon>Fungi</taxon>
        <taxon>Dikarya</taxon>
        <taxon>Ascomycota</taxon>
        <taxon>Pezizomycotina</taxon>
        <taxon>Leotiomycetes</taxon>
        <taxon>Leotiomycetes incertae sedis</taxon>
        <taxon>Scytalidium</taxon>
    </lineage>
</organism>
<dbReference type="Proteomes" id="UP000258309">
    <property type="component" value="Unassembled WGS sequence"/>
</dbReference>
<name>A0A3E2GUT5_SCYLI</name>
<feature type="compositionally biased region" description="Low complexity" evidence="1">
    <location>
        <begin position="129"/>
        <end position="146"/>
    </location>
</feature>
<feature type="non-terminal residue" evidence="2">
    <location>
        <position position="1"/>
    </location>
</feature>
<accession>A0A3E2GUT5</accession>
<reference evidence="2 3" key="1">
    <citation type="submission" date="2018-05" db="EMBL/GenBank/DDBJ databases">
        <title>Draft genome sequence of Scytalidium lignicola DSM 105466, a ubiquitous saprotrophic fungus.</title>
        <authorList>
            <person name="Buettner E."/>
            <person name="Gebauer A.M."/>
            <person name="Hofrichter M."/>
            <person name="Liers C."/>
            <person name="Kellner H."/>
        </authorList>
    </citation>
    <scope>NUCLEOTIDE SEQUENCE [LARGE SCALE GENOMIC DNA]</scope>
    <source>
        <strain evidence="2 3">DSM 105466</strain>
    </source>
</reference>
<sequence>MFNDPSLAYRTHTAPTPVPVTVLTVPAQYRQSKQYWCCTHNPRAVLVSTGSTAIRWGRAARNEDYGPVVRYLRRTAAPSDGLSETTTFVTEELATVQYSTGISTASTTLLLYRGTAVATGTKPSLGKQPSTLCPSPPSTSTTQRPPTTRPRPHTATPSATMTDGPAFCASAPPPSISSTVRAHLAIP</sequence>
<gene>
    <name evidence="2" type="ORF">B7463_g11485</name>
</gene>
<dbReference type="EMBL" id="NCSJ02000395">
    <property type="protein sequence ID" value="RFU24850.1"/>
    <property type="molecule type" value="Genomic_DNA"/>
</dbReference>
<feature type="region of interest" description="Disordered" evidence="1">
    <location>
        <begin position="120"/>
        <end position="164"/>
    </location>
</feature>
<comment type="caution">
    <text evidence="2">The sequence shown here is derived from an EMBL/GenBank/DDBJ whole genome shotgun (WGS) entry which is preliminary data.</text>
</comment>
<protein>
    <submittedName>
        <fullName evidence="2">Uncharacterized protein</fullName>
    </submittedName>
</protein>